<protein>
    <recommendedName>
        <fullName evidence="5">BZIP domain-containing protein</fullName>
    </recommendedName>
</protein>
<feature type="compositionally biased region" description="Polar residues" evidence="2">
    <location>
        <begin position="1"/>
        <end position="17"/>
    </location>
</feature>
<feature type="region of interest" description="Disordered" evidence="2">
    <location>
        <begin position="1"/>
        <end position="23"/>
    </location>
</feature>
<keyword evidence="1" id="KW-0175">Coiled coil</keyword>
<gene>
    <name evidence="3" type="ORF">SBRCBS47491_008754</name>
</gene>
<evidence type="ECO:0000256" key="1">
    <source>
        <dbReference type="SAM" id="Coils"/>
    </source>
</evidence>
<evidence type="ECO:0008006" key="5">
    <source>
        <dbReference type="Google" id="ProtNLM"/>
    </source>
</evidence>
<accession>A0ABP0CP52</accession>
<dbReference type="EMBL" id="CAWUHC010000120">
    <property type="protein sequence ID" value="CAK7233860.1"/>
    <property type="molecule type" value="Genomic_DNA"/>
</dbReference>
<organism evidence="3 4">
    <name type="scientific">Sporothrix bragantina</name>
    <dbReference type="NCBI Taxonomy" id="671064"/>
    <lineage>
        <taxon>Eukaryota</taxon>
        <taxon>Fungi</taxon>
        <taxon>Dikarya</taxon>
        <taxon>Ascomycota</taxon>
        <taxon>Pezizomycotina</taxon>
        <taxon>Sordariomycetes</taxon>
        <taxon>Sordariomycetidae</taxon>
        <taxon>Ophiostomatales</taxon>
        <taxon>Ophiostomataceae</taxon>
        <taxon>Sporothrix</taxon>
    </lineage>
</organism>
<proteinExistence type="predicted"/>
<feature type="region of interest" description="Disordered" evidence="2">
    <location>
        <begin position="410"/>
        <end position="432"/>
    </location>
</feature>
<reference evidence="3 4" key="1">
    <citation type="submission" date="2024-01" db="EMBL/GenBank/DDBJ databases">
        <authorList>
            <person name="Allen C."/>
            <person name="Tagirdzhanova G."/>
        </authorList>
    </citation>
    <scope>NUCLEOTIDE SEQUENCE [LARGE SCALE GENOMIC DNA]</scope>
</reference>
<feature type="compositionally biased region" description="Low complexity" evidence="2">
    <location>
        <begin position="285"/>
        <end position="308"/>
    </location>
</feature>
<evidence type="ECO:0000256" key="2">
    <source>
        <dbReference type="SAM" id="MobiDB-lite"/>
    </source>
</evidence>
<dbReference type="CDD" id="cd14688">
    <property type="entry name" value="bZIP_YAP"/>
    <property type="match status" value="1"/>
</dbReference>
<feature type="region of interest" description="Disordered" evidence="2">
    <location>
        <begin position="284"/>
        <end position="308"/>
    </location>
</feature>
<keyword evidence="4" id="KW-1185">Reference proteome</keyword>
<dbReference type="PANTHER" id="PTHR37012:SF2">
    <property type="entry name" value="BZIP DOMAIN-CONTAINING PROTEIN-RELATED"/>
    <property type="match status" value="1"/>
</dbReference>
<feature type="compositionally biased region" description="Low complexity" evidence="2">
    <location>
        <begin position="159"/>
        <end position="169"/>
    </location>
</feature>
<dbReference type="Pfam" id="PF11905">
    <property type="entry name" value="DUF3425"/>
    <property type="match status" value="1"/>
</dbReference>
<feature type="region of interest" description="Disordered" evidence="2">
    <location>
        <begin position="159"/>
        <end position="184"/>
    </location>
</feature>
<dbReference type="Proteomes" id="UP001642406">
    <property type="component" value="Unassembled WGS sequence"/>
</dbReference>
<dbReference type="PANTHER" id="PTHR37012">
    <property type="entry name" value="B-ZIP TRANSCRIPTION FACTOR (EUROFUNG)-RELATED"/>
    <property type="match status" value="1"/>
</dbReference>
<name>A0ABP0CP52_9PEZI</name>
<dbReference type="InterPro" id="IPR021833">
    <property type="entry name" value="DUF3425"/>
</dbReference>
<evidence type="ECO:0000313" key="3">
    <source>
        <dbReference type="EMBL" id="CAK7233860.1"/>
    </source>
</evidence>
<comment type="caution">
    <text evidence="3">The sequence shown here is derived from an EMBL/GenBank/DDBJ whole genome shotgun (WGS) entry which is preliminary data.</text>
</comment>
<feature type="coiled-coil region" evidence="1">
    <location>
        <begin position="46"/>
        <end position="80"/>
    </location>
</feature>
<evidence type="ECO:0000313" key="4">
    <source>
        <dbReference type="Proteomes" id="UP001642406"/>
    </source>
</evidence>
<sequence>MTNNNGSSGATDANSAARSRRRVCNLTPSQVEKKRAIDRTNQQHWRQKKRLYIAELEAEVARLKASLEESQAKLRAYVAADTGVAVCQGPYTSQSSRAFRDEPAAVGALIAPATPGISTLPPLLPAPIRAGDNELHQATSSLSSTSGSASPVSIDEVAPIPSASSNIPPRTAGPGSSSASSDVGWPLSIVTPDISPRARQAGLLSLQTETQTRPQAQARTEGSLRLDIFDPTHSFQLFDQGLSDIEMDVDVAVDVGEVYDAQPVYASEFVSALDPNYLRQHQLQEHQQQNEQPSQQPLKQPSQYQQQLHYPQQHFSPSHQNLQRYQALHGTVAPSPFSTNLSYMPYYLAGRYTDPSPGMPDWMVLPLNLPVATELDKLVLITSQALVQRYSTSEFSLPVFPSIEGLMSRLRTDNTPRPSRRGSVYGGGGGGGNNNMIGEELLRALEEASAGGPTSTLSSSSLAAAAKASAAAAAAASPPSPSDTSYSEDNDALVDTISRPVLAAVASHVVWKSPLKHLTGRLAFLYKLAHFLRWCLCPTKENYDALPDYLKPTMLQRRVPHPVWVDLIVWPEVRDSLIRGGDYSAFELFRFVTGNTMTVNWPYTDSGTFMECADGKRLALNPIFEAHIRNIDNFSVGCQAAAEFPVLSRYVRVAKV</sequence>